<evidence type="ECO:0000313" key="2">
    <source>
        <dbReference type="Proteomes" id="UP000314294"/>
    </source>
</evidence>
<comment type="caution">
    <text evidence="1">The sequence shown here is derived from an EMBL/GenBank/DDBJ whole genome shotgun (WGS) entry which is preliminary data.</text>
</comment>
<keyword evidence="2" id="KW-1185">Reference proteome</keyword>
<organism evidence="1 2">
    <name type="scientific">Liparis tanakae</name>
    <name type="common">Tanaka's snailfish</name>
    <dbReference type="NCBI Taxonomy" id="230148"/>
    <lineage>
        <taxon>Eukaryota</taxon>
        <taxon>Metazoa</taxon>
        <taxon>Chordata</taxon>
        <taxon>Craniata</taxon>
        <taxon>Vertebrata</taxon>
        <taxon>Euteleostomi</taxon>
        <taxon>Actinopterygii</taxon>
        <taxon>Neopterygii</taxon>
        <taxon>Teleostei</taxon>
        <taxon>Neoteleostei</taxon>
        <taxon>Acanthomorphata</taxon>
        <taxon>Eupercaria</taxon>
        <taxon>Perciformes</taxon>
        <taxon>Cottioidei</taxon>
        <taxon>Cottales</taxon>
        <taxon>Liparidae</taxon>
        <taxon>Liparis</taxon>
    </lineage>
</organism>
<evidence type="ECO:0000313" key="1">
    <source>
        <dbReference type="EMBL" id="TNN51931.1"/>
    </source>
</evidence>
<gene>
    <name evidence="1" type="ORF">EYF80_037838</name>
</gene>
<sequence length="104" mass="11781">MLDLYDAHSWLQTLLSSSSFSFSGSWQKAAPQCSQSATLSLRKSPRQELPQNVWTDSFRVNWHKSRWGAWVDPASDLKDSRQAGLQKSFMVPLMSTAAMMRSRG</sequence>
<protein>
    <submittedName>
        <fullName evidence="1">Uncharacterized protein</fullName>
    </submittedName>
</protein>
<proteinExistence type="predicted"/>
<reference evidence="1 2" key="1">
    <citation type="submission" date="2019-03" db="EMBL/GenBank/DDBJ databases">
        <title>First draft genome of Liparis tanakae, snailfish: a comprehensive survey of snailfish specific genes.</title>
        <authorList>
            <person name="Kim W."/>
            <person name="Song I."/>
            <person name="Jeong J.-H."/>
            <person name="Kim D."/>
            <person name="Kim S."/>
            <person name="Ryu S."/>
            <person name="Song J.Y."/>
            <person name="Lee S.K."/>
        </authorList>
    </citation>
    <scope>NUCLEOTIDE SEQUENCE [LARGE SCALE GENOMIC DNA]</scope>
    <source>
        <tissue evidence="1">Muscle</tissue>
    </source>
</reference>
<dbReference type="AlphaFoldDB" id="A0A4Z2GFB1"/>
<name>A0A4Z2GFB1_9TELE</name>
<accession>A0A4Z2GFB1</accession>
<dbReference type="Proteomes" id="UP000314294">
    <property type="component" value="Unassembled WGS sequence"/>
</dbReference>
<dbReference type="EMBL" id="SRLO01000565">
    <property type="protein sequence ID" value="TNN51931.1"/>
    <property type="molecule type" value="Genomic_DNA"/>
</dbReference>